<dbReference type="Proteomes" id="UP000783588">
    <property type="component" value="Unassembled WGS sequence"/>
</dbReference>
<reference evidence="1 2" key="1">
    <citation type="submission" date="2021-06" db="EMBL/GenBank/DDBJ databases">
        <authorList>
            <person name="Sun Q."/>
            <person name="Li D."/>
        </authorList>
    </citation>
    <scope>NUCLEOTIDE SEQUENCE [LARGE SCALE GENOMIC DNA]</scope>
    <source>
        <strain evidence="1 2">MSJd-7</strain>
    </source>
</reference>
<gene>
    <name evidence="1" type="ORF">KQI75_11685</name>
</gene>
<evidence type="ECO:0000313" key="2">
    <source>
        <dbReference type="Proteomes" id="UP000783588"/>
    </source>
</evidence>
<sequence length="106" mass="12069">MTLETALSFLRYEIMSADAAYDILKKDSRAKKPGSIFEYYKTVCFNRVVALEKIHDTIQDEIVSKSSAWVTLESKDVGDLYSCASCGMVYKDRFPYCPNCGKRMLV</sequence>
<dbReference type="RefSeq" id="WP_216470982.1">
    <property type="nucleotide sequence ID" value="NZ_JAHLQI010000007.1"/>
</dbReference>
<protein>
    <recommendedName>
        <fullName evidence="3">Zinc ribbon domain-containing protein</fullName>
    </recommendedName>
</protein>
<organism evidence="1 2">
    <name type="scientific">Butyricicoccus intestinisimiae</name>
    <dbReference type="NCBI Taxonomy" id="2841509"/>
    <lineage>
        <taxon>Bacteria</taxon>
        <taxon>Bacillati</taxon>
        <taxon>Bacillota</taxon>
        <taxon>Clostridia</taxon>
        <taxon>Eubacteriales</taxon>
        <taxon>Butyricicoccaceae</taxon>
        <taxon>Butyricicoccus</taxon>
    </lineage>
</organism>
<evidence type="ECO:0000313" key="1">
    <source>
        <dbReference type="EMBL" id="MBU5491268.1"/>
    </source>
</evidence>
<proteinExistence type="predicted"/>
<dbReference type="EMBL" id="JAHLQI010000007">
    <property type="protein sequence ID" value="MBU5491268.1"/>
    <property type="molecule type" value="Genomic_DNA"/>
</dbReference>
<keyword evidence="2" id="KW-1185">Reference proteome</keyword>
<name>A0ABS6EUA3_9FIRM</name>
<accession>A0ABS6EUA3</accession>
<evidence type="ECO:0008006" key="3">
    <source>
        <dbReference type="Google" id="ProtNLM"/>
    </source>
</evidence>
<comment type="caution">
    <text evidence="1">The sequence shown here is derived from an EMBL/GenBank/DDBJ whole genome shotgun (WGS) entry which is preliminary data.</text>
</comment>